<keyword evidence="5" id="KW-1185">Reference proteome</keyword>
<gene>
    <name evidence="4" type="ORF">GGQ88_000278</name>
</gene>
<reference evidence="4 5" key="1">
    <citation type="submission" date="2020-08" db="EMBL/GenBank/DDBJ databases">
        <title>Genomic Encyclopedia of Type Strains, Phase IV (KMG-IV): sequencing the most valuable type-strain genomes for metagenomic binning, comparative biology and taxonomic classification.</title>
        <authorList>
            <person name="Goeker M."/>
        </authorList>
    </citation>
    <scope>NUCLEOTIDE SEQUENCE [LARGE SCALE GENOMIC DNA]</scope>
    <source>
        <strain evidence="4 5">DSM 14552</strain>
    </source>
</reference>
<feature type="transmembrane region" description="Helical" evidence="1">
    <location>
        <begin position="341"/>
        <end position="361"/>
    </location>
</feature>
<organism evidence="4 5">
    <name type="scientific">Novosphingobium hassiacum</name>
    <dbReference type="NCBI Taxonomy" id="173676"/>
    <lineage>
        <taxon>Bacteria</taxon>
        <taxon>Pseudomonadati</taxon>
        <taxon>Pseudomonadota</taxon>
        <taxon>Alphaproteobacteria</taxon>
        <taxon>Sphingomonadales</taxon>
        <taxon>Sphingomonadaceae</taxon>
        <taxon>Novosphingobium</taxon>
    </lineage>
</organism>
<sequence>MQHRREIEGLRALAVIPVVLFHASVPGFGGGFAGVDIFFVISGYLITSTIMAEVATGTFTLGAFYERRARRLLPALFTVMGVSAIMAAVLFIDEDLRKFGQALGASALFGSNLLFAHKVGYFDDVEGYQPLLHLWSLSVEEQFYLLFPLAMVWLLRRRPGWPLPVILATLGLSLAAATAMIERDPQAAFFLLPTRAWQLMIGAACAAGVRQPRPRPLPTIVGLALIVLGFAMIGPTMPAPGPAFLLPTIGAALVLLYADPRQAVGRLLSLPPLTAVGAASYGIYLWHNPLLAFLHYAWFGPAPWTLTLATILLSVALGFASLHWIERPVRNRSRLKSRSALLAFGLGGMVLATVWGTALHLRLLPQSGPVNAGSLVEPVVIPAGRLAYVVYGDSHARQYYSGTSERFGNGALLSESACLSLPGVSNVAPKEDGASCKELTDRLVKLARERNIRTVYWAQRWERDLYRNAGGASLGSTAGAGKAELLAGIRRLAGALPPGTRIVLIGNVPTAQAAGPQMAGGYPRCRAYINVACPVQYPAAQAEAHAVNLALADLAGADPGIEWYDPAASLCGNGVCWIMLGDEAVYADHTHLTPKFAKILVAHWPAP</sequence>
<dbReference type="PANTHER" id="PTHR23028">
    <property type="entry name" value="ACETYLTRANSFERASE"/>
    <property type="match status" value="1"/>
</dbReference>
<dbReference type="GO" id="GO:0016747">
    <property type="term" value="F:acyltransferase activity, transferring groups other than amino-acyl groups"/>
    <property type="evidence" value="ECO:0007669"/>
    <property type="project" value="InterPro"/>
</dbReference>
<feature type="transmembrane region" description="Helical" evidence="1">
    <location>
        <begin position="132"/>
        <end position="154"/>
    </location>
</feature>
<feature type="domain" description="Acyltransferase 3" evidence="2">
    <location>
        <begin position="6"/>
        <end position="320"/>
    </location>
</feature>
<keyword evidence="1" id="KW-0472">Membrane</keyword>
<accession>A0A7W6EU91</accession>
<dbReference type="Proteomes" id="UP000562395">
    <property type="component" value="Unassembled WGS sequence"/>
</dbReference>
<feature type="transmembrane region" description="Helical" evidence="1">
    <location>
        <begin position="216"/>
        <end position="233"/>
    </location>
</feature>
<evidence type="ECO:0000256" key="1">
    <source>
        <dbReference type="SAM" id="Phobius"/>
    </source>
</evidence>
<feature type="transmembrane region" description="Helical" evidence="1">
    <location>
        <begin position="239"/>
        <end position="258"/>
    </location>
</feature>
<name>A0A7W6EU91_9SPHN</name>
<keyword evidence="1" id="KW-1133">Transmembrane helix</keyword>
<feature type="transmembrane region" description="Helical" evidence="1">
    <location>
        <begin position="12"/>
        <end position="35"/>
    </location>
</feature>
<evidence type="ECO:0000313" key="4">
    <source>
        <dbReference type="EMBL" id="MBB3859038.1"/>
    </source>
</evidence>
<dbReference type="InterPro" id="IPR043968">
    <property type="entry name" value="SGNH"/>
</dbReference>
<evidence type="ECO:0000259" key="3">
    <source>
        <dbReference type="Pfam" id="PF19040"/>
    </source>
</evidence>
<keyword evidence="1" id="KW-0812">Transmembrane</keyword>
<evidence type="ECO:0000313" key="5">
    <source>
        <dbReference type="Proteomes" id="UP000562395"/>
    </source>
</evidence>
<feature type="transmembrane region" description="Helical" evidence="1">
    <location>
        <begin position="161"/>
        <end position="181"/>
    </location>
</feature>
<dbReference type="InterPro" id="IPR050879">
    <property type="entry name" value="Acyltransferase_3"/>
</dbReference>
<dbReference type="InterPro" id="IPR002656">
    <property type="entry name" value="Acyl_transf_3_dom"/>
</dbReference>
<dbReference type="PANTHER" id="PTHR23028:SF53">
    <property type="entry name" value="ACYL_TRANSF_3 DOMAIN-CONTAINING PROTEIN"/>
    <property type="match status" value="1"/>
</dbReference>
<dbReference type="EMBL" id="JACICY010000001">
    <property type="protein sequence ID" value="MBB3859038.1"/>
    <property type="molecule type" value="Genomic_DNA"/>
</dbReference>
<dbReference type="Pfam" id="PF01757">
    <property type="entry name" value="Acyl_transf_3"/>
    <property type="match status" value="1"/>
</dbReference>
<dbReference type="AlphaFoldDB" id="A0A7W6EU91"/>
<feature type="transmembrane region" description="Helical" evidence="1">
    <location>
        <begin position="267"/>
        <end position="286"/>
    </location>
</feature>
<evidence type="ECO:0000259" key="2">
    <source>
        <dbReference type="Pfam" id="PF01757"/>
    </source>
</evidence>
<comment type="caution">
    <text evidence="4">The sequence shown here is derived from an EMBL/GenBank/DDBJ whole genome shotgun (WGS) entry which is preliminary data.</text>
</comment>
<proteinExistence type="predicted"/>
<feature type="transmembrane region" description="Helical" evidence="1">
    <location>
        <begin position="187"/>
        <end position="209"/>
    </location>
</feature>
<feature type="transmembrane region" description="Helical" evidence="1">
    <location>
        <begin position="298"/>
        <end position="320"/>
    </location>
</feature>
<protein>
    <submittedName>
        <fullName evidence="4">Peptidoglycan/LPS O-acetylase OafA/YrhL</fullName>
    </submittedName>
</protein>
<dbReference type="Pfam" id="PF19040">
    <property type="entry name" value="SGNH"/>
    <property type="match status" value="1"/>
</dbReference>
<dbReference type="GO" id="GO:0016020">
    <property type="term" value="C:membrane"/>
    <property type="evidence" value="ECO:0007669"/>
    <property type="project" value="TreeGrafter"/>
</dbReference>
<feature type="transmembrane region" description="Helical" evidence="1">
    <location>
        <begin position="72"/>
        <end position="92"/>
    </location>
</feature>
<feature type="domain" description="SGNH" evidence="3">
    <location>
        <begin position="387"/>
        <end position="604"/>
    </location>
</feature>
<dbReference type="GO" id="GO:0009103">
    <property type="term" value="P:lipopolysaccharide biosynthetic process"/>
    <property type="evidence" value="ECO:0007669"/>
    <property type="project" value="TreeGrafter"/>
</dbReference>
<feature type="transmembrane region" description="Helical" evidence="1">
    <location>
        <begin position="41"/>
        <end position="65"/>
    </location>
</feature>